<keyword evidence="11" id="KW-0695">RNA-directed DNA polymerase</keyword>
<name>A0ABM0MHI0_SACKO</name>
<feature type="transmembrane region" description="Helical" evidence="17">
    <location>
        <begin position="643"/>
        <end position="661"/>
    </location>
</feature>
<dbReference type="Pfam" id="PF07645">
    <property type="entry name" value="EGF_CA"/>
    <property type="match status" value="1"/>
</dbReference>
<dbReference type="InterPro" id="IPR000152">
    <property type="entry name" value="EGF-type_Asp/Asn_hydroxyl_site"/>
</dbReference>
<dbReference type="SMART" id="SM00181">
    <property type="entry name" value="EGF"/>
    <property type="match status" value="3"/>
</dbReference>
<feature type="transmembrane region" description="Helical" evidence="17">
    <location>
        <begin position="721"/>
        <end position="745"/>
    </location>
</feature>
<feature type="transmembrane region" description="Helical" evidence="17">
    <location>
        <begin position="782"/>
        <end position="801"/>
    </location>
</feature>
<feature type="chain" id="PRO_5045272504" evidence="18">
    <location>
        <begin position="25"/>
        <end position="811"/>
    </location>
</feature>
<evidence type="ECO:0000256" key="18">
    <source>
        <dbReference type="SAM" id="SignalP"/>
    </source>
</evidence>
<keyword evidence="14 15" id="KW-1015">Disulfide bond</keyword>
<comment type="caution">
    <text evidence="15">Lacks conserved residue(s) required for the propagation of feature annotation.</text>
</comment>
<evidence type="ECO:0000256" key="3">
    <source>
        <dbReference type="ARBA" id="ARBA00022536"/>
    </source>
</evidence>
<evidence type="ECO:0000256" key="15">
    <source>
        <dbReference type="PROSITE-ProRule" id="PRU00076"/>
    </source>
</evidence>
<dbReference type="CDD" id="cd00064">
    <property type="entry name" value="FU"/>
    <property type="match status" value="2"/>
</dbReference>
<dbReference type="SUPFAM" id="SSF56672">
    <property type="entry name" value="DNA/RNA polymerases"/>
    <property type="match status" value="1"/>
</dbReference>
<feature type="region of interest" description="Disordered" evidence="16">
    <location>
        <begin position="357"/>
        <end position="442"/>
    </location>
</feature>
<feature type="transmembrane region" description="Helical" evidence="17">
    <location>
        <begin position="695"/>
        <end position="715"/>
    </location>
</feature>
<evidence type="ECO:0000256" key="12">
    <source>
        <dbReference type="ARBA" id="ARBA00022989"/>
    </source>
</evidence>
<evidence type="ECO:0000256" key="9">
    <source>
        <dbReference type="ARBA" id="ARBA00022759"/>
    </source>
</evidence>
<dbReference type="Gene3D" id="3.10.20.370">
    <property type="match status" value="1"/>
</dbReference>
<feature type="domain" description="EGF-like" evidence="19">
    <location>
        <begin position="150"/>
        <end position="190"/>
    </location>
</feature>
<keyword evidence="10" id="KW-0378">Hydrolase</keyword>
<evidence type="ECO:0000256" key="16">
    <source>
        <dbReference type="SAM" id="MobiDB-lite"/>
    </source>
</evidence>
<feature type="transmembrane region" description="Helical" evidence="17">
    <location>
        <begin position="613"/>
        <end position="631"/>
    </location>
</feature>
<evidence type="ECO:0000256" key="10">
    <source>
        <dbReference type="ARBA" id="ARBA00022801"/>
    </source>
</evidence>
<evidence type="ECO:0000256" key="14">
    <source>
        <dbReference type="ARBA" id="ARBA00023157"/>
    </source>
</evidence>
<keyword evidence="12 17" id="KW-1133">Transmembrane helix</keyword>
<keyword evidence="3 15" id="KW-0245">EGF-like domain</keyword>
<dbReference type="GeneID" id="102807844"/>
<evidence type="ECO:0000256" key="1">
    <source>
        <dbReference type="ARBA" id="ARBA00004141"/>
    </source>
</evidence>
<feature type="domain" description="EGF-like" evidence="19">
    <location>
        <begin position="305"/>
        <end position="345"/>
    </location>
</feature>
<dbReference type="Gene3D" id="2.10.25.10">
    <property type="entry name" value="Laminin"/>
    <property type="match status" value="1"/>
</dbReference>
<keyword evidence="18" id="KW-0732">Signal</keyword>
<dbReference type="PROSITE" id="PS01186">
    <property type="entry name" value="EGF_2"/>
    <property type="match status" value="1"/>
</dbReference>
<keyword evidence="9" id="KW-0255">Endonuclease</keyword>
<dbReference type="SUPFAM" id="SSF57184">
    <property type="entry name" value="Growth factor receptor domain"/>
    <property type="match status" value="1"/>
</dbReference>
<dbReference type="Pfam" id="PF17917">
    <property type="entry name" value="RT_RNaseH"/>
    <property type="match status" value="1"/>
</dbReference>
<keyword evidence="8" id="KW-0677">Repeat</keyword>
<dbReference type="InterPro" id="IPR018097">
    <property type="entry name" value="EGF_Ca-bd_CS"/>
</dbReference>
<evidence type="ECO:0000256" key="11">
    <source>
        <dbReference type="ARBA" id="ARBA00022918"/>
    </source>
</evidence>
<keyword evidence="6" id="KW-0548">Nucleotidyltransferase</keyword>
<dbReference type="PROSITE" id="PS50026">
    <property type="entry name" value="EGF_3"/>
    <property type="match status" value="2"/>
</dbReference>
<reference evidence="21" key="1">
    <citation type="submission" date="2025-08" db="UniProtKB">
        <authorList>
            <consortium name="RefSeq"/>
        </authorList>
    </citation>
    <scope>IDENTIFICATION</scope>
    <source>
        <tissue evidence="21">Testes</tissue>
    </source>
</reference>
<dbReference type="RefSeq" id="XP_006819471.1">
    <property type="nucleotide sequence ID" value="XM_006819408.1"/>
</dbReference>
<evidence type="ECO:0000256" key="4">
    <source>
        <dbReference type="ARBA" id="ARBA00022679"/>
    </source>
</evidence>
<organism evidence="20 21">
    <name type="scientific">Saccoglossus kowalevskii</name>
    <name type="common">Acorn worm</name>
    <dbReference type="NCBI Taxonomy" id="10224"/>
    <lineage>
        <taxon>Eukaryota</taxon>
        <taxon>Metazoa</taxon>
        <taxon>Hemichordata</taxon>
        <taxon>Enteropneusta</taxon>
        <taxon>Harrimaniidae</taxon>
        <taxon>Saccoglossus</taxon>
    </lineage>
</organism>
<keyword evidence="5 17" id="KW-0812">Transmembrane</keyword>
<dbReference type="PROSITE" id="PS00022">
    <property type="entry name" value="EGF_1"/>
    <property type="match status" value="1"/>
</dbReference>
<feature type="disulfide bond" evidence="15">
    <location>
        <begin position="180"/>
        <end position="189"/>
    </location>
</feature>
<dbReference type="PROSITE" id="PS00010">
    <property type="entry name" value="ASX_HYDROXYL"/>
    <property type="match status" value="1"/>
</dbReference>
<dbReference type="InterPro" id="IPR000742">
    <property type="entry name" value="EGF"/>
</dbReference>
<gene>
    <name evidence="21" type="primary">LOC102807844</name>
</gene>
<dbReference type="InterPro" id="IPR041373">
    <property type="entry name" value="RT_RNaseH"/>
</dbReference>
<dbReference type="InterPro" id="IPR049883">
    <property type="entry name" value="NOTCH1_EGF-like"/>
</dbReference>
<evidence type="ECO:0000256" key="13">
    <source>
        <dbReference type="ARBA" id="ARBA00023136"/>
    </source>
</evidence>
<feature type="signal peptide" evidence="18">
    <location>
        <begin position="1"/>
        <end position="24"/>
    </location>
</feature>
<dbReference type="CDD" id="cd09274">
    <property type="entry name" value="RNase_HI_RT_Ty3"/>
    <property type="match status" value="1"/>
</dbReference>
<dbReference type="PANTHER" id="PTHR23291">
    <property type="entry name" value="BAX INHIBITOR-RELATED"/>
    <property type="match status" value="1"/>
</dbReference>
<evidence type="ECO:0000256" key="8">
    <source>
        <dbReference type="ARBA" id="ARBA00022737"/>
    </source>
</evidence>
<keyword evidence="13 17" id="KW-0472">Membrane</keyword>
<keyword evidence="4" id="KW-0808">Transferase</keyword>
<dbReference type="CDD" id="cd10429">
    <property type="entry name" value="GAAP_like"/>
    <property type="match status" value="1"/>
</dbReference>
<feature type="compositionally biased region" description="Polar residues" evidence="16">
    <location>
        <begin position="410"/>
        <end position="433"/>
    </location>
</feature>
<comment type="similarity">
    <text evidence="2">Belongs to the CRELD family.</text>
</comment>
<dbReference type="Proteomes" id="UP000694865">
    <property type="component" value="Unplaced"/>
</dbReference>
<dbReference type="InterPro" id="IPR002049">
    <property type="entry name" value="LE_dom"/>
</dbReference>
<dbReference type="PANTHER" id="PTHR23291:SF50">
    <property type="entry name" value="PROTEIN LIFEGUARD 4"/>
    <property type="match status" value="1"/>
</dbReference>
<evidence type="ECO:0000256" key="5">
    <source>
        <dbReference type="ARBA" id="ARBA00022692"/>
    </source>
</evidence>
<evidence type="ECO:0000256" key="6">
    <source>
        <dbReference type="ARBA" id="ARBA00022695"/>
    </source>
</evidence>
<proteinExistence type="inferred from homology"/>
<dbReference type="InterPro" id="IPR001881">
    <property type="entry name" value="EGF-like_Ca-bd_dom"/>
</dbReference>
<dbReference type="CDD" id="cd00054">
    <property type="entry name" value="EGF_CA"/>
    <property type="match status" value="2"/>
</dbReference>
<evidence type="ECO:0000256" key="2">
    <source>
        <dbReference type="ARBA" id="ARBA00005897"/>
    </source>
</evidence>
<dbReference type="Pfam" id="PF01027">
    <property type="entry name" value="Bax1-I"/>
    <property type="match status" value="1"/>
</dbReference>
<dbReference type="PROSITE" id="PS01248">
    <property type="entry name" value="EGF_LAM_1"/>
    <property type="match status" value="1"/>
</dbReference>
<keyword evidence="20" id="KW-1185">Reference proteome</keyword>
<feature type="transmembrane region" description="Helical" evidence="17">
    <location>
        <begin position="667"/>
        <end position="688"/>
    </location>
</feature>
<evidence type="ECO:0000256" key="7">
    <source>
        <dbReference type="ARBA" id="ARBA00022722"/>
    </source>
</evidence>
<keyword evidence="7" id="KW-0540">Nuclease</keyword>
<dbReference type="PROSITE" id="PS01187">
    <property type="entry name" value="EGF_CA"/>
    <property type="match status" value="1"/>
</dbReference>
<protein>
    <submittedName>
        <fullName evidence="21">Uncharacterized protein LOC102807844</fullName>
    </submittedName>
</protein>
<evidence type="ECO:0000256" key="17">
    <source>
        <dbReference type="SAM" id="Phobius"/>
    </source>
</evidence>
<feature type="transmembrane region" description="Helical" evidence="17">
    <location>
        <begin position="752"/>
        <end position="770"/>
    </location>
</feature>
<evidence type="ECO:0000313" key="20">
    <source>
        <dbReference type="Proteomes" id="UP000694865"/>
    </source>
</evidence>
<dbReference type="SMART" id="SM00261">
    <property type="entry name" value="FU"/>
    <property type="match status" value="2"/>
</dbReference>
<dbReference type="InterPro" id="IPR006212">
    <property type="entry name" value="Furin_repeat"/>
</dbReference>
<dbReference type="SMART" id="SM00179">
    <property type="entry name" value="EGF_CA"/>
    <property type="match status" value="2"/>
</dbReference>
<dbReference type="InterPro" id="IPR006214">
    <property type="entry name" value="Bax_inhibitor_1-related"/>
</dbReference>
<evidence type="ECO:0000313" key="21">
    <source>
        <dbReference type="RefSeq" id="XP_006819471.1"/>
    </source>
</evidence>
<accession>A0ABM0MHI0</accession>
<dbReference type="InterPro" id="IPR009030">
    <property type="entry name" value="Growth_fac_rcpt_cys_sf"/>
</dbReference>
<dbReference type="InterPro" id="IPR043502">
    <property type="entry name" value="DNA/RNA_pol_sf"/>
</dbReference>
<comment type="subcellular location">
    <subcellularLocation>
        <location evidence="1">Membrane</location>
        <topology evidence="1">Multi-pass membrane protein</topology>
    </subcellularLocation>
</comment>
<evidence type="ECO:0000259" key="19">
    <source>
        <dbReference type="PROSITE" id="PS50026"/>
    </source>
</evidence>
<sequence>MMTVFRTLFVSTLLILVLMQTTESAKKKKGTKKSDLVERECETCRKIVKGFHEGIKATEKGHFGGGNTAWEERALGSYANSETRFVEITEKLCTSSEHECNRMFEEHEELLETWWKDRQEDENKNFLHQWLCIEEIKVCCPNNTYGSECKECPGGVERPCMGNGKCKGEGTRGGSGKCKCDDGYKGEICEVCKDGFFEETKNKTHVICEKCHEACAHTCWGPSPKDCDECKEGWEESDDEGCQDFDECSDSEANPCETNEYCMNTVGSFKCTGCDYACESCLGDGPDKCIKCKNGFEMVEGECDDIDECEVLNIECAERMSCYNNAGSYYCDCEAGYERHGEECISEETMKMLKEGFDEDEGKEPTKDENGDLIPTVEKSDADGSDAEGLPGDGSNTDSHTFTKDESSTSHEVLTTRPPQQNTENLKVQNIENGESKRPHPLIRNYCSTLSDLLRNGQPNKVVWGEAQEKAYNTLREYLKLPDPQKPFVLRTDASQVRIGAVLMQNHGEKLHPVAYASKKLSDAEKKYSTVERECLAIVWGVNKFRLYLAGVEFILQMDHKPLSYLDKAKFANDRVMRWAMTLQGYNYRVEDIPGRDNVVTDYLRFLRKVYCILSAQLLVTTITCAVFMSVEEIRFLVQNSAFMLIFAFIISMVSVIALLIKRHEYPTNMILLGVFTLVEAYSVGTIVTFYDKMVVVQAFALTVSVVICLTIYTLQSTRDFSSWGAGLFSMLWIMIMAGFLRFFFQTDSLEFIIAIGGAALFCGFIIYDTHMLMHKLSPEEYIVATINLYLDIINLFLYILRILSELNKKN</sequence>